<dbReference type="eggNOG" id="KOG0405">
    <property type="taxonomic scope" value="Eukaryota"/>
</dbReference>
<evidence type="ECO:0000256" key="7">
    <source>
        <dbReference type="ARBA" id="ARBA00023284"/>
    </source>
</evidence>
<evidence type="ECO:0000256" key="1">
    <source>
        <dbReference type="ARBA" id="ARBA00007532"/>
    </source>
</evidence>
<dbReference type="GO" id="GO:0045454">
    <property type="term" value="P:cell redox homeostasis"/>
    <property type="evidence" value="ECO:0007669"/>
    <property type="project" value="InterPro"/>
</dbReference>
<dbReference type="PROSITE" id="PS00076">
    <property type="entry name" value="PYRIDINE_REDOX_1"/>
    <property type="match status" value="1"/>
</dbReference>
<keyword evidence="12" id="KW-0521">NADP</keyword>
<dbReference type="GO" id="GO:0005829">
    <property type="term" value="C:cytosol"/>
    <property type="evidence" value="ECO:0007669"/>
    <property type="project" value="TreeGrafter"/>
</dbReference>
<feature type="active site" description="Proton acceptor" evidence="8">
    <location>
        <position position="506"/>
    </location>
</feature>
<comment type="subcellular location">
    <subcellularLocation>
        <location evidence="12">Cytoplasm</location>
    </subcellularLocation>
</comment>
<keyword evidence="16" id="KW-1185">Reference proteome</keyword>
<evidence type="ECO:0000256" key="3">
    <source>
        <dbReference type="ARBA" id="ARBA00022630"/>
    </source>
</evidence>
<dbReference type="Proteomes" id="UP000054560">
    <property type="component" value="Unassembled WGS sequence"/>
</dbReference>
<dbReference type="GO" id="GO:0004362">
    <property type="term" value="F:glutathione-disulfide reductase (NADPH) activity"/>
    <property type="evidence" value="ECO:0007669"/>
    <property type="project" value="UniProtKB-EC"/>
</dbReference>
<evidence type="ECO:0000256" key="12">
    <source>
        <dbReference type="RuleBase" id="RU365016"/>
    </source>
</evidence>
<dbReference type="InterPro" id="IPR012999">
    <property type="entry name" value="Pyr_OxRdtase_I_AS"/>
</dbReference>
<keyword evidence="4 9" id="KW-0274">FAD</keyword>
<proteinExistence type="inferred from homology"/>
<organism evidence="15 16">
    <name type="scientific">Sphaeroforma arctica JP610</name>
    <dbReference type="NCBI Taxonomy" id="667725"/>
    <lineage>
        <taxon>Eukaryota</taxon>
        <taxon>Ichthyosporea</taxon>
        <taxon>Ichthyophonida</taxon>
        <taxon>Sphaeroforma</taxon>
    </lineage>
</organism>
<feature type="disulfide bond" description="Redox-active" evidence="10">
    <location>
        <begin position="102"/>
        <end position="107"/>
    </location>
</feature>
<dbReference type="GO" id="GO:0005739">
    <property type="term" value="C:mitochondrion"/>
    <property type="evidence" value="ECO:0007669"/>
    <property type="project" value="TreeGrafter"/>
</dbReference>
<evidence type="ECO:0000256" key="10">
    <source>
        <dbReference type="PIRSR" id="PIRSR000350-4"/>
    </source>
</evidence>
<dbReference type="Gene3D" id="3.50.50.60">
    <property type="entry name" value="FAD/NAD(P)-binding domain"/>
    <property type="match status" value="2"/>
</dbReference>
<comment type="similarity">
    <text evidence="1 11">Belongs to the class-I pyridine nucleotide-disulfide oxidoreductase family.</text>
</comment>
<evidence type="ECO:0000256" key="8">
    <source>
        <dbReference type="PIRSR" id="PIRSR000350-2"/>
    </source>
</evidence>
<dbReference type="Pfam" id="PF02852">
    <property type="entry name" value="Pyr_redox_dim"/>
    <property type="match status" value="1"/>
</dbReference>
<keyword evidence="9" id="KW-0520">NAD</keyword>
<dbReference type="GO" id="GO:0050661">
    <property type="term" value="F:NADP binding"/>
    <property type="evidence" value="ECO:0007669"/>
    <property type="project" value="InterPro"/>
</dbReference>
<feature type="binding site" evidence="9">
    <location>
        <begin position="237"/>
        <end position="244"/>
    </location>
    <ligand>
        <name>NAD(+)</name>
        <dbReference type="ChEBI" id="CHEBI:57540"/>
    </ligand>
</feature>
<evidence type="ECO:0000256" key="9">
    <source>
        <dbReference type="PIRSR" id="PIRSR000350-3"/>
    </source>
</evidence>
<dbReference type="GO" id="GO:0034599">
    <property type="term" value="P:cellular response to oxidative stress"/>
    <property type="evidence" value="ECO:0007669"/>
    <property type="project" value="TreeGrafter"/>
</dbReference>
<comment type="cofactor">
    <cofactor evidence="9">
        <name>FAD</name>
        <dbReference type="ChEBI" id="CHEBI:57692"/>
    </cofactor>
    <text evidence="9">Binds 1 FAD per subunit.</text>
</comment>
<sequence>MYVARTRTHICNTTMSSSVITRHGLRHSQGSVLNRILPRTLQTNFKTLLKLSYSTTHTMAPVKHYDLLVIGGGSGGIATARRCAEYGAKVGVAVGGVIGGTCVNVGCVPKKVMFMAASHMEGIHDLPGYGFDVDFKKFDWGNLKTKRDAYIKRLNGIYDRNLNNSGVDQITGYAKFVDKNTLEISGKHYSADRILVAVGGTPSMPSEEACPGGAKYGIDSDGFFELEELPKKTVVSGAGYIAVEMAGILAALGSDVTLCIRHDHALRTFDQDVQELLLEELANTGVKVAKRTQVVEAVLAENGTKTLTLDNEGTKSTMEGVECMLWAIGRHPLTKQLNLEAAGVETSKKGHINVDEFQNTNVDTVFALGDVTGKWELTPVAIAAGRKLAARLYNGDLNSKLEYHDICTVVFSHPPIGTCGYTEEEAKKIYGEKNIKIYKSTFTNMYHAMTERKTKTLMKLVCVGTEEKVVGMHIMGIGADEMTQGFGVAIKMGATKKDFDNSVAIHPTAAEELVTMR</sequence>
<gene>
    <name evidence="15" type="ORF">SARC_10148</name>
</gene>
<dbReference type="GO" id="GO:0006749">
    <property type="term" value="P:glutathione metabolic process"/>
    <property type="evidence" value="ECO:0007669"/>
    <property type="project" value="InterPro"/>
</dbReference>
<dbReference type="GeneID" id="25910652"/>
<dbReference type="Gene3D" id="3.30.390.30">
    <property type="match status" value="1"/>
</dbReference>
<comment type="subunit">
    <text evidence="2">Homodimer.</text>
</comment>
<evidence type="ECO:0000256" key="4">
    <source>
        <dbReference type="ARBA" id="ARBA00022827"/>
    </source>
</evidence>
<evidence type="ECO:0000259" key="14">
    <source>
        <dbReference type="Pfam" id="PF07992"/>
    </source>
</evidence>
<dbReference type="NCBIfam" id="TIGR01421">
    <property type="entry name" value="gluta_reduc_1"/>
    <property type="match status" value="1"/>
</dbReference>
<evidence type="ECO:0000256" key="11">
    <source>
        <dbReference type="RuleBase" id="RU003691"/>
    </source>
</evidence>
<evidence type="ECO:0000259" key="13">
    <source>
        <dbReference type="Pfam" id="PF02852"/>
    </source>
</evidence>
<dbReference type="SUPFAM" id="SSF51905">
    <property type="entry name" value="FAD/NAD(P)-binding domain"/>
    <property type="match status" value="1"/>
</dbReference>
<dbReference type="AlphaFoldDB" id="A0A0L0FKT6"/>
<feature type="domain" description="Pyridine nucleotide-disulphide oxidoreductase dimerisation" evidence="13">
    <location>
        <begin position="407"/>
        <end position="516"/>
    </location>
</feature>
<dbReference type="FunFam" id="3.50.50.60:FF:000235">
    <property type="entry name" value="Glutathione reductase"/>
    <property type="match status" value="1"/>
</dbReference>
<dbReference type="PRINTS" id="PR00411">
    <property type="entry name" value="PNDRDTASEI"/>
</dbReference>
<dbReference type="PANTHER" id="PTHR42737:SF2">
    <property type="entry name" value="GLUTATHIONE REDUCTASE"/>
    <property type="match status" value="1"/>
</dbReference>
<dbReference type="EMBL" id="KQ242748">
    <property type="protein sequence ID" value="KNC77390.1"/>
    <property type="molecule type" value="Genomic_DNA"/>
</dbReference>
<feature type="binding site" evidence="9">
    <location>
        <position position="370"/>
    </location>
    <ligand>
        <name>FAD</name>
        <dbReference type="ChEBI" id="CHEBI:57692"/>
    </ligand>
</feature>
<dbReference type="GO" id="GO:0050660">
    <property type="term" value="F:flavin adenine dinucleotide binding"/>
    <property type="evidence" value="ECO:0007669"/>
    <property type="project" value="InterPro"/>
</dbReference>
<reference evidence="15 16" key="1">
    <citation type="submission" date="2011-02" db="EMBL/GenBank/DDBJ databases">
        <title>The Genome Sequence of Sphaeroforma arctica JP610.</title>
        <authorList>
            <consortium name="The Broad Institute Genome Sequencing Platform"/>
            <person name="Russ C."/>
            <person name="Cuomo C."/>
            <person name="Young S.K."/>
            <person name="Zeng Q."/>
            <person name="Gargeya S."/>
            <person name="Alvarado L."/>
            <person name="Berlin A."/>
            <person name="Chapman S.B."/>
            <person name="Chen Z."/>
            <person name="Freedman E."/>
            <person name="Gellesch M."/>
            <person name="Goldberg J."/>
            <person name="Griggs A."/>
            <person name="Gujja S."/>
            <person name="Heilman E."/>
            <person name="Heiman D."/>
            <person name="Howarth C."/>
            <person name="Mehta T."/>
            <person name="Neiman D."/>
            <person name="Pearson M."/>
            <person name="Roberts A."/>
            <person name="Saif S."/>
            <person name="Shea T."/>
            <person name="Shenoy N."/>
            <person name="Sisk P."/>
            <person name="Stolte C."/>
            <person name="Sykes S."/>
            <person name="White J."/>
            <person name="Yandava C."/>
            <person name="Burger G."/>
            <person name="Gray M.W."/>
            <person name="Holland P.W.H."/>
            <person name="King N."/>
            <person name="Lang F.B.F."/>
            <person name="Roger A.J."/>
            <person name="Ruiz-Trillo I."/>
            <person name="Haas B."/>
            <person name="Nusbaum C."/>
            <person name="Birren B."/>
        </authorList>
    </citation>
    <scope>NUCLEOTIDE SEQUENCE [LARGE SCALE GENOMIC DNA]</scope>
    <source>
        <strain evidence="15 16">JP610</strain>
    </source>
</reference>
<dbReference type="InterPro" id="IPR016156">
    <property type="entry name" value="FAD/NAD-linked_Rdtase_dimer_sf"/>
</dbReference>
<dbReference type="InterPro" id="IPR004099">
    <property type="entry name" value="Pyr_nucl-diS_OxRdtase_dimer"/>
</dbReference>
<dbReference type="RefSeq" id="XP_014151292.1">
    <property type="nucleotide sequence ID" value="XM_014295817.1"/>
</dbReference>
<dbReference type="EC" id="1.8.1.7" evidence="12"/>
<evidence type="ECO:0000256" key="2">
    <source>
        <dbReference type="ARBA" id="ARBA00011738"/>
    </source>
</evidence>
<dbReference type="InterPro" id="IPR006322">
    <property type="entry name" value="Glutathione_Rdtase_euk/bac"/>
</dbReference>
<dbReference type="SUPFAM" id="SSF55424">
    <property type="entry name" value="FAD/NAD-linked reductases, dimerisation (C-terminal) domain"/>
    <property type="match status" value="1"/>
</dbReference>
<evidence type="ECO:0000313" key="16">
    <source>
        <dbReference type="Proteomes" id="UP000054560"/>
    </source>
</evidence>
<evidence type="ECO:0000313" key="15">
    <source>
        <dbReference type="EMBL" id="KNC77390.1"/>
    </source>
</evidence>
<name>A0A0L0FKT6_9EUKA</name>
<keyword evidence="9" id="KW-0547">Nucleotide-binding</keyword>
<keyword evidence="12" id="KW-0963">Cytoplasm</keyword>
<comment type="function">
    <text evidence="12">Catalyzes the reduction of glutathione disulfide (GSSG) to reduced glutathione (GSH). Constitutes the major mechanism to maintain a high GSH:GSSG ratio in the cytosol.</text>
</comment>
<feature type="binding site" evidence="9">
    <location>
        <position position="111"/>
    </location>
    <ligand>
        <name>FAD</name>
        <dbReference type="ChEBI" id="CHEBI:57692"/>
    </ligand>
</feature>
<keyword evidence="5 11" id="KW-0560">Oxidoreductase</keyword>
<dbReference type="InterPro" id="IPR023753">
    <property type="entry name" value="FAD/NAD-binding_dom"/>
</dbReference>
<dbReference type="Pfam" id="PF07992">
    <property type="entry name" value="Pyr_redox_2"/>
    <property type="match status" value="1"/>
</dbReference>
<comment type="catalytic activity">
    <reaction evidence="12">
        <text>2 glutathione + NADP(+) = glutathione disulfide + NADPH + H(+)</text>
        <dbReference type="Rhea" id="RHEA:11740"/>
        <dbReference type="ChEBI" id="CHEBI:15378"/>
        <dbReference type="ChEBI" id="CHEBI:57783"/>
        <dbReference type="ChEBI" id="CHEBI:57925"/>
        <dbReference type="ChEBI" id="CHEBI:58297"/>
        <dbReference type="ChEBI" id="CHEBI:58349"/>
        <dbReference type="EC" id="1.8.1.7"/>
    </reaction>
</comment>
<dbReference type="STRING" id="667725.A0A0L0FKT6"/>
<evidence type="ECO:0000256" key="6">
    <source>
        <dbReference type="ARBA" id="ARBA00023157"/>
    </source>
</evidence>
<dbReference type="InterPro" id="IPR001100">
    <property type="entry name" value="Pyr_nuc-diS_OxRdtase"/>
</dbReference>
<protein>
    <recommendedName>
        <fullName evidence="12">Glutathione reductase</fullName>
        <ecNumber evidence="12">1.8.1.7</ecNumber>
    </recommendedName>
</protein>
<keyword evidence="6" id="KW-1015">Disulfide bond</keyword>
<dbReference type="OrthoDB" id="5956163at2759"/>
<dbReference type="FunFam" id="3.30.390.30:FF:000003">
    <property type="entry name" value="Glutathione reductase"/>
    <property type="match status" value="1"/>
</dbReference>
<keyword evidence="7 11" id="KW-0676">Redox-active center</keyword>
<dbReference type="PIRSF" id="PIRSF000350">
    <property type="entry name" value="Mercury_reductase_MerA"/>
    <property type="match status" value="1"/>
</dbReference>
<dbReference type="PANTHER" id="PTHR42737">
    <property type="entry name" value="GLUTATHIONE REDUCTASE"/>
    <property type="match status" value="1"/>
</dbReference>
<dbReference type="NCBIfam" id="NF004776">
    <property type="entry name" value="PRK06116.1"/>
    <property type="match status" value="1"/>
</dbReference>
<feature type="domain" description="FAD/NAD(P)-binding" evidence="14">
    <location>
        <begin position="65"/>
        <end position="385"/>
    </location>
</feature>
<dbReference type="InterPro" id="IPR036188">
    <property type="entry name" value="FAD/NAD-bd_sf"/>
</dbReference>
<dbReference type="InterPro" id="IPR046952">
    <property type="entry name" value="GSHR/TRXR-like"/>
</dbReference>
<feature type="binding site" evidence="9">
    <location>
        <position position="329"/>
    </location>
    <ligand>
        <name>NAD(+)</name>
        <dbReference type="ChEBI" id="CHEBI:57540"/>
    </ligand>
</feature>
<dbReference type="PRINTS" id="PR00368">
    <property type="entry name" value="FADPNR"/>
</dbReference>
<keyword evidence="3 11" id="KW-0285">Flavoprotein</keyword>
<accession>A0A0L0FKT6</accession>
<evidence type="ECO:0000256" key="5">
    <source>
        <dbReference type="ARBA" id="ARBA00023002"/>
    </source>
</evidence>